<dbReference type="AlphaFoldDB" id="A0AAE1LG18"/>
<comment type="caution">
    <text evidence="1">The sequence shown here is derived from an EMBL/GenBank/DDBJ whole genome shotgun (WGS) entry which is preliminary data.</text>
</comment>
<protein>
    <submittedName>
        <fullName evidence="1">ATPase expression protein 3</fullName>
    </submittedName>
</protein>
<dbReference type="EMBL" id="JAHWGI010000580">
    <property type="protein sequence ID" value="KAK3916747.1"/>
    <property type="molecule type" value="Genomic_DNA"/>
</dbReference>
<proteinExistence type="predicted"/>
<reference evidence="1" key="1">
    <citation type="submission" date="2021-07" db="EMBL/GenBank/DDBJ databases">
        <authorList>
            <person name="Catto M.A."/>
            <person name="Jacobson A."/>
            <person name="Kennedy G."/>
            <person name="Labadie P."/>
            <person name="Hunt B.G."/>
            <person name="Srinivasan R."/>
        </authorList>
    </citation>
    <scope>NUCLEOTIDE SEQUENCE</scope>
    <source>
        <strain evidence="1">PL_HMW_Pooled</strain>
        <tissue evidence="1">Head</tissue>
    </source>
</reference>
<dbReference type="Proteomes" id="UP001219518">
    <property type="component" value="Unassembled WGS sequence"/>
</dbReference>
<gene>
    <name evidence="1" type="ORF">KUF71_025846</name>
</gene>
<name>A0AAE1LG18_9NEOP</name>
<organism evidence="1 2">
    <name type="scientific">Frankliniella fusca</name>
    <dbReference type="NCBI Taxonomy" id="407009"/>
    <lineage>
        <taxon>Eukaryota</taxon>
        <taxon>Metazoa</taxon>
        <taxon>Ecdysozoa</taxon>
        <taxon>Arthropoda</taxon>
        <taxon>Hexapoda</taxon>
        <taxon>Insecta</taxon>
        <taxon>Pterygota</taxon>
        <taxon>Neoptera</taxon>
        <taxon>Paraneoptera</taxon>
        <taxon>Thysanoptera</taxon>
        <taxon>Terebrantia</taxon>
        <taxon>Thripoidea</taxon>
        <taxon>Thripidae</taxon>
        <taxon>Frankliniella</taxon>
    </lineage>
</organism>
<evidence type="ECO:0000313" key="2">
    <source>
        <dbReference type="Proteomes" id="UP001219518"/>
    </source>
</evidence>
<accession>A0AAE1LG18</accession>
<reference evidence="1" key="2">
    <citation type="journal article" date="2023" name="BMC Genomics">
        <title>Pest status, molecular evolution, and epigenetic factors derived from the genome assembly of Frankliniella fusca, a thysanopteran phytovirus vector.</title>
        <authorList>
            <person name="Catto M.A."/>
            <person name="Labadie P.E."/>
            <person name="Jacobson A.L."/>
            <person name="Kennedy G.G."/>
            <person name="Srinivasan R."/>
            <person name="Hunt B.G."/>
        </authorList>
    </citation>
    <scope>NUCLEOTIDE SEQUENCE</scope>
    <source>
        <strain evidence="1">PL_HMW_Pooled</strain>
    </source>
</reference>
<sequence>MDAVREWELTECIVAVCFDTTSTNSGHRGGVCVLVEQAIGRDLLHLACRHHVFELVLGAAFEEALGHAKTPDIHPLFSQFKECWKDINKEYTVLSRAAIRRFPGDKLQPRDDYKELLQLTVIFLGGLPHGGVSFRKPGAVNKTPRGPQLTRNLSTFFENDFEDIGDCRHMISGVEAPSQNTVDGTSDLRLQNVLIFKAVCCSYASS</sequence>
<evidence type="ECO:0000313" key="1">
    <source>
        <dbReference type="EMBL" id="KAK3916747.1"/>
    </source>
</evidence>
<keyword evidence="2" id="KW-1185">Reference proteome</keyword>